<feature type="compositionally biased region" description="Polar residues" evidence="1">
    <location>
        <begin position="263"/>
        <end position="272"/>
    </location>
</feature>
<keyword evidence="3" id="KW-1185">Reference proteome</keyword>
<gene>
    <name evidence="2" type="ORF">STCU_11735</name>
</gene>
<comment type="caution">
    <text evidence="2">The sequence shown here is derived from an EMBL/GenBank/DDBJ whole genome shotgun (WGS) entry which is preliminary data.</text>
</comment>
<evidence type="ECO:0000313" key="2">
    <source>
        <dbReference type="EMBL" id="EPY15823.1"/>
    </source>
</evidence>
<protein>
    <recommendedName>
        <fullName evidence="4">Protein kinase domain-containing protein</fullName>
    </recommendedName>
</protein>
<dbReference type="OrthoDB" id="4062651at2759"/>
<dbReference type="AlphaFoldDB" id="S9THL1"/>
<feature type="region of interest" description="Disordered" evidence="1">
    <location>
        <begin position="71"/>
        <end position="101"/>
    </location>
</feature>
<dbReference type="Proteomes" id="UP000015354">
    <property type="component" value="Unassembled WGS sequence"/>
</dbReference>
<feature type="region of interest" description="Disordered" evidence="1">
    <location>
        <begin position="1"/>
        <end position="35"/>
    </location>
</feature>
<reference evidence="2 3" key="1">
    <citation type="journal article" date="2013" name="PLoS ONE">
        <title>Predicting the Proteins of Angomonas deanei, Strigomonas culicis and Their Respective Endosymbionts Reveals New Aspects of the Trypanosomatidae Family.</title>
        <authorList>
            <person name="Motta M.C."/>
            <person name="Martins A.C."/>
            <person name="de Souza S.S."/>
            <person name="Catta-Preta C.M."/>
            <person name="Silva R."/>
            <person name="Klein C.C."/>
            <person name="de Almeida L.G."/>
            <person name="de Lima Cunha O."/>
            <person name="Ciapina L.P."/>
            <person name="Brocchi M."/>
            <person name="Colabardini A.C."/>
            <person name="de Araujo Lima B."/>
            <person name="Machado C.R."/>
            <person name="de Almeida Soares C.M."/>
            <person name="Probst C.M."/>
            <person name="de Menezes C.B."/>
            <person name="Thompson C.E."/>
            <person name="Bartholomeu D.C."/>
            <person name="Gradia D.F."/>
            <person name="Pavoni D.P."/>
            <person name="Grisard E.C."/>
            <person name="Fantinatti-Garboggini F."/>
            <person name="Marchini F.K."/>
            <person name="Rodrigues-Luiz G.F."/>
            <person name="Wagner G."/>
            <person name="Goldman G.H."/>
            <person name="Fietto J.L."/>
            <person name="Elias M.C."/>
            <person name="Goldman M.H."/>
            <person name="Sagot M.F."/>
            <person name="Pereira M."/>
            <person name="Stoco P.H."/>
            <person name="de Mendonca-Neto R.P."/>
            <person name="Teixeira S.M."/>
            <person name="Maciel T.E."/>
            <person name="de Oliveira Mendes T.A."/>
            <person name="Urmenyi T.P."/>
            <person name="de Souza W."/>
            <person name="Schenkman S."/>
            <person name="de Vasconcelos A.T."/>
        </authorList>
    </citation>
    <scope>NUCLEOTIDE SEQUENCE [LARGE SCALE GENOMIC DNA]</scope>
</reference>
<feature type="compositionally biased region" description="Polar residues" evidence="1">
    <location>
        <begin position="300"/>
        <end position="310"/>
    </location>
</feature>
<dbReference type="EMBL" id="ATMH01011719">
    <property type="protein sequence ID" value="EPY15823.1"/>
    <property type="molecule type" value="Genomic_DNA"/>
</dbReference>
<evidence type="ECO:0000256" key="1">
    <source>
        <dbReference type="SAM" id="MobiDB-lite"/>
    </source>
</evidence>
<name>S9THL1_9TRYP</name>
<dbReference type="SUPFAM" id="SSF56112">
    <property type="entry name" value="Protein kinase-like (PK-like)"/>
    <property type="match status" value="1"/>
</dbReference>
<accession>S9THL1</accession>
<proteinExistence type="predicted"/>
<dbReference type="InterPro" id="IPR011009">
    <property type="entry name" value="Kinase-like_dom_sf"/>
</dbReference>
<evidence type="ECO:0008006" key="4">
    <source>
        <dbReference type="Google" id="ProtNLM"/>
    </source>
</evidence>
<evidence type="ECO:0000313" key="3">
    <source>
        <dbReference type="Proteomes" id="UP000015354"/>
    </source>
</evidence>
<sequence length="310" mass="32537">MDSTFDFRNQKISSSSRHRKGGKSMEGSEAVRRTQAEVGAGEAAAFLDDFAKLNDFNAMVRRHYMLQNQADKSGHVQEEGEAAATPTAPLSACGRSKTLAPPQRPSDAAVLHNLDDLANFVWDVANALLCLQGAGTAADQGILCHGNLKPSNILLALAPHSRHGVLLTDYGIPALPASYMDPLAHYGGGGGGRHADADAAPTVPLFVTVEKVRTTPAREGAAAAAGPATQKGSKTKIRALPLFERLQKNANQGARGRRGCVWQSASGTSHRNASCIRRRPSPASSGCGTARRPSAVPPTRTASAPSSTRC</sequence>
<feature type="compositionally biased region" description="Polar residues" evidence="1">
    <location>
        <begin position="1"/>
        <end position="12"/>
    </location>
</feature>
<organism evidence="2 3">
    <name type="scientific">Strigomonas culicis</name>
    <dbReference type="NCBI Taxonomy" id="28005"/>
    <lineage>
        <taxon>Eukaryota</taxon>
        <taxon>Discoba</taxon>
        <taxon>Euglenozoa</taxon>
        <taxon>Kinetoplastea</taxon>
        <taxon>Metakinetoplastina</taxon>
        <taxon>Trypanosomatida</taxon>
        <taxon>Trypanosomatidae</taxon>
        <taxon>Strigomonadinae</taxon>
        <taxon>Strigomonas</taxon>
    </lineage>
</organism>
<feature type="region of interest" description="Disordered" evidence="1">
    <location>
        <begin position="249"/>
        <end position="310"/>
    </location>
</feature>